<feature type="coiled-coil region" evidence="1">
    <location>
        <begin position="110"/>
        <end position="137"/>
    </location>
</feature>
<feature type="compositionally biased region" description="Basic and acidic residues" evidence="2">
    <location>
        <begin position="7"/>
        <end position="16"/>
    </location>
</feature>
<evidence type="ECO:0000256" key="2">
    <source>
        <dbReference type="SAM" id="MobiDB-lite"/>
    </source>
</evidence>
<evidence type="ECO:0000259" key="4">
    <source>
        <dbReference type="Pfam" id="PF25963"/>
    </source>
</evidence>
<dbReference type="Gene3D" id="2.40.50.100">
    <property type="match status" value="1"/>
</dbReference>
<evidence type="ECO:0000256" key="3">
    <source>
        <dbReference type="SAM" id="Phobius"/>
    </source>
</evidence>
<dbReference type="Gene3D" id="1.10.287.470">
    <property type="entry name" value="Helix hairpin bin"/>
    <property type="match status" value="1"/>
</dbReference>
<dbReference type="PANTHER" id="PTHR30386">
    <property type="entry name" value="MEMBRANE FUSION SUBUNIT OF EMRAB-TOLC MULTIDRUG EFFLUX PUMP"/>
    <property type="match status" value="1"/>
</dbReference>
<evidence type="ECO:0000313" key="6">
    <source>
        <dbReference type="Proteomes" id="UP001162891"/>
    </source>
</evidence>
<dbReference type="EMBL" id="AP025591">
    <property type="protein sequence ID" value="BDG06426.1"/>
    <property type="molecule type" value="Genomic_DNA"/>
</dbReference>
<feature type="coiled-coil region" evidence="1">
    <location>
        <begin position="197"/>
        <end position="224"/>
    </location>
</feature>
<feature type="region of interest" description="Disordered" evidence="2">
    <location>
        <begin position="1"/>
        <end position="33"/>
    </location>
</feature>
<keyword evidence="1" id="KW-0175">Coiled coil</keyword>
<evidence type="ECO:0000256" key="1">
    <source>
        <dbReference type="SAM" id="Coils"/>
    </source>
</evidence>
<organism evidence="5 6">
    <name type="scientific">Anaeromyxobacter oryzae</name>
    <dbReference type="NCBI Taxonomy" id="2918170"/>
    <lineage>
        <taxon>Bacteria</taxon>
        <taxon>Pseudomonadati</taxon>
        <taxon>Myxococcota</taxon>
        <taxon>Myxococcia</taxon>
        <taxon>Myxococcales</taxon>
        <taxon>Cystobacterineae</taxon>
        <taxon>Anaeromyxobacteraceae</taxon>
        <taxon>Anaeromyxobacter</taxon>
    </lineage>
</organism>
<dbReference type="InterPro" id="IPR050739">
    <property type="entry name" value="MFP"/>
</dbReference>
<sequence length="357" mass="37183">MTPPRDPQLHEVRPEPTEAPVVNEPGAEPVAPPRRGKRRVLLVVGVVALLAGAAFGAHGYLTRGEVSTDDAQVEADVVPIAPRVAGTISEVLVADNAPVTLGQPILRLDDADYQVRVRQAQAELETARAQTAAADAQVTGARASVTKSEAEAEKAGLDLRRAEALKAGDAIAAERFDATRIGSETARAGAGANRAQYAAALANAELARARVKAAEAAVDAAKLQLSYTVVKAPAAGVVSRLGARAGQIVQPGQNLGQLVPDRTYVVANFKETQTGGIHRGQKVDVEIDAYGGRKIEGTVDSVSGGTGARFALLPPDNASGNFVKVVERVPVRIAWVNPPADLPLRAGLSAFVTVHTR</sequence>
<dbReference type="Pfam" id="PF25963">
    <property type="entry name" value="Beta-barrel_AAEA"/>
    <property type="match status" value="1"/>
</dbReference>
<keyword evidence="6" id="KW-1185">Reference proteome</keyword>
<protein>
    <submittedName>
        <fullName evidence="5">Multidrug resistance protein A</fullName>
    </submittedName>
</protein>
<feature type="domain" description="p-hydroxybenzoic acid efflux pump subunit AaeA-like beta-barrel" evidence="4">
    <location>
        <begin position="264"/>
        <end position="355"/>
    </location>
</feature>
<name>A0ABN6MZY6_9BACT</name>
<evidence type="ECO:0000313" key="5">
    <source>
        <dbReference type="EMBL" id="BDG06426.1"/>
    </source>
</evidence>
<dbReference type="InterPro" id="IPR058634">
    <property type="entry name" value="AaeA-lik-b-barrel"/>
</dbReference>
<keyword evidence="3" id="KW-1133">Transmembrane helix</keyword>
<keyword evidence="3" id="KW-0472">Membrane</keyword>
<gene>
    <name evidence="5" type="primary">emrA</name>
    <name evidence="5" type="ORF">AMOR_54220</name>
</gene>
<dbReference type="Proteomes" id="UP001162891">
    <property type="component" value="Chromosome"/>
</dbReference>
<dbReference type="PANTHER" id="PTHR30386:SF24">
    <property type="entry name" value="MULTIDRUG RESISTANCE EFFLUX PUMP"/>
    <property type="match status" value="1"/>
</dbReference>
<reference evidence="6" key="1">
    <citation type="journal article" date="2022" name="Int. J. Syst. Evol. Microbiol.">
        <title>Anaeromyxobacter oryzae sp. nov., Anaeromyxobacter diazotrophicus sp. nov. and Anaeromyxobacter paludicola sp. nov., isolated from paddy soils.</title>
        <authorList>
            <person name="Itoh H."/>
            <person name="Xu Z."/>
            <person name="Mise K."/>
            <person name="Masuda Y."/>
            <person name="Ushijima N."/>
            <person name="Hayakawa C."/>
            <person name="Shiratori Y."/>
            <person name="Senoo K."/>
        </authorList>
    </citation>
    <scope>NUCLEOTIDE SEQUENCE [LARGE SCALE GENOMIC DNA]</scope>
    <source>
        <strain evidence="6">Red232</strain>
    </source>
</reference>
<dbReference type="Gene3D" id="2.40.30.170">
    <property type="match status" value="1"/>
</dbReference>
<dbReference type="RefSeq" id="WP_248356257.1">
    <property type="nucleotide sequence ID" value="NZ_AP025591.1"/>
</dbReference>
<dbReference type="SUPFAM" id="SSF111369">
    <property type="entry name" value="HlyD-like secretion proteins"/>
    <property type="match status" value="1"/>
</dbReference>
<feature type="transmembrane region" description="Helical" evidence="3">
    <location>
        <begin position="40"/>
        <end position="61"/>
    </location>
</feature>
<keyword evidence="3" id="KW-0812">Transmembrane</keyword>
<accession>A0ABN6MZY6</accession>
<proteinExistence type="predicted"/>